<dbReference type="AlphaFoldDB" id="A0A150H9P4"/>
<evidence type="ECO:0000313" key="2">
    <source>
        <dbReference type="Proteomes" id="UP000243589"/>
    </source>
</evidence>
<comment type="caution">
    <text evidence="1">The sequence shown here is derived from an EMBL/GenBank/DDBJ whole genome shotgun (WGS) entry which is preliminary data.</text>
</comment>
<protein>
    <recommendedName>
        <fullName evidence="3">DUF47 domain-containing protein</fullName>
    </recommendedName>
</protein>
<name>A0A150H9P4_9MICO</name>
<sequence length="204" mass="22489">MPRKAASAVFFDLLAQLSSAMQEANLVLAELSGIDAPHRREAQAQLEIIAGKADDHFDALTRALRESYLTPIDRALLYRLAAAMRDCCYELRSVGFALTSSAFEELPAGALEMLALLSNYADNTKRMTQRLPAKFDQWEYTASVHTLSKRALALRQQLSDTVPASRKGSVYLSAAIQLSLTFRDTCNAFQEVGRIVAEIALTES</sequence>
<dbReference type="RefSeq" id="WP_061941657.1">
    <property type="nucleotide sequence ID" value="NZ_LPXW01000012.1"/>
</dbReference>
<keyword evidence="2" id="KW-1185">Reference proteome</keyword>
<dbReference type="PANTHER" id="PTHR37298:SF1">
    <property type="entry name" value="UPF0111 PROTEIN YKAA"/>
    <property type="match status" value="1"/>
</dbReference>
<dbReference type="Gene3D" id="1.20.58.220">
    <property type="entry name" value="Phosphate transport system protein phou homolog 2, domain 2"/>
    <property type="match status" value="1"/>
</dbReference>
<dbReference type="InterPro" id="IPR038078">
    <property type="entry name" value="PhoU-like_sf"/>
</dbReference>
<evidence type="ECO:0008006" key="3">
    <source>
        <dbReference type="Google" id="ProtNLM"/>
    </source>
</evidence>
<evidence type="ECO:0000313" key="1">
    <source>
        <dbReference type="EMBL" id="KXZ58704.1"/>
    </source>
</evidence>
<dbReference type="InterPro" id="IPR052912">
    <property type="entry name" value="UPF0111_domain"/>
</dbReference>
<dbReference type="PANTHER" id="PTHR37298">
    <property type="entry name" value="UPF0111 PROTEIN YKAA"/>
    <property type="match status" value="1"/>
</dbReference>
<accession>A0A150H9P4</accession>
<dbReference type="PATRIC" id="fig|479117.4.peg.888"/>
<dbReference type="Proteomes" id="UP000243589">
    <property type="component" value="Unassembled WGS sequence"/>
</dbReference>
<proteinExistence type="predicted"/>
<gene>
    <name evidence="1" type="ORF">Bravens_00885</name>
</gene>
<dbReference type="EMBL" id="LQQC01000009">
    <property type="protein sequence ID" value="KXZ58704.1"/>
    <property type="molecule type" value="Genomic_DNA"/>
</dbReference>
<organism evidence="1 2">
    <name type="scientific">Brevibacterium ravenspurgense</name>
    <dbReference type="NCBI Taxonomy" id="479117"/>
    <lineage>
        <taxon>Bacteria</taxon>
        <taxon>Bacillati</taxon>
        <taxon>Actinomycetota</taxon>
        <taxon>Actinomycetes</taxon>
        <taxon>Micrococcales</taxon>
        <taxon>Brevibacteriaceae</taxon>
        <taxon>Brevibacterium</taxon>
    </lineage>
</organism>
<reference evidence="1 2" key="1">
    <citation type="submission" date="2016-01" db="EMBL/GenBank/DDBJ databases">
        <title>Use of Whole Genome Sequencing to ascertain that Brevibacterium massiliense (Roux, Raoult 2009) is a later heterotypic synonym of Brevibacterium ravenspurgense (Mages 2008).</title>
        <authorList>
            <person name="Bernier A.-M."/>
            <person name="Burdz T."/>
            <person name="Huynh C."/>
            <person name="Pachecho A.L."/>
            <person name="Wiebe D."/>
            <person name="Bonner C."/>
            <person name="Bernard K."/>
        </authorList>
    </citation>
    <scope>NUCLEOTIDE SEQUENCE [LARGE SCALE GENOMIC DNA]</scope>
    <source>
        <strain evidence="1 2">CCUG56047</strain>
    </source>
</reference>